<keyword evidence="5" id="KW-0272">Extracellular matrix</keyword>
<feature type="chain" id="PRO_5012157064" description="Protein Wnt" evidence="9">
    <location>
        <begin position="23"/>
        <end position="300"/>
    </location>
</feature>
<organism evidence="10 11">
    <name type="scientific">Stylophora pistillata</name>
    <name type="common">Smooth cauliflower coral</name>
    <dbReference type="NCBI Taxonomy" id="50429"/>
    <lineage>
        <taxon>Eukaryota</taxon>
        <taxon>Metazoa</taxon>
        <taxon>Cnidaria</taxon>
        <taxon>Anthozoa</taxon>
        <taxon>Hexacorallia</taxon>
        <taxon>Scleractinia</taxon>
        <taxon>Astrocoeniina</taxon>
        <taxon>Pocilloporidae</taxon>
        <taxon>Stylophora</taxon>
    </lineage>
</organism>
<evidence type="ECO:0000256" key="7">
    <source>
        <dbReference type="ARBA" id="ARBA00023157"/>
    </source>
</evidence>
<comment type="function">
    <text evidence="8">Ligand for members of the frizzled family of seven transmembrane receptors.</text>
</comment>
<name>A0A2B4RKR3_STYPI</name>
<dbReference type="STRING" id="50429.A0A2B4RKR3"/>
<keyword evidence="3 8" id="KW-0217">Developmental protein</keyword>
<comment type="similarity">
    <text evidence="2 8">Belongs to the Wnt family.</text>
</comment>
<evidence type="ECO:0000256" key="9">
    <source>
        <dbReference type="SAM" id="SignalP"/>
    </source>
</evidence>
<dbReference type="GO" id="GO:0005615">
    <property type="term" value="C:extracellular space"/>
    <property type="evidence" value="ECO:0007669"/>
    <property type="project" value="TreeGrafter"/>
</dbReference>
<dbReference type="Proteomes" id="UP000225706">
    <property type="component" value="Unassembled WGS sequence"/>
</dbReference>
<accession>A0A2B4RKR3</accession>
<comment type="subcellular location">
    <subcellularLocation>
        <location evidence="1 8">Secreted</location>
        <location evidence="1 8">Extracellular space</location>
        <location evidence="1 8">Extracellular matrix</location>
    </subcellularLocation>
</comment>
<dbReference type="GO" id="GO:0045165">
    <property type="term" value="P:cell fate commitment"/>
    <property type="evidence" value="ECO:0007669"/>
    <property type="project" value="TreeGrafter"/>
</dbReference>
<keyword evidence="11" id="KW-1185">Reference proteome</keyword>
<evidence type="ECO:0000256" key="4">
    <source>
        <dbReference type="ARBA" id="ARBA00022525"/>
    </source>
</evidence>
<dbReference type="InterPro" id="IPR005817">
    <property type="entry name" value="Wnt"/>
</dbReference>
<reference evidence="11" key="1">
    <citation type="journal article" date="2017" name="bioRxiv">
        <title>Comparative analysis of the genomes of Stylophora pistillata and Acropora digitifera provides evidence for extensive differences between species of corals.</title>
        <authorList>
            <person name="Voolstra C.R."/>
            <person name="Li Y."/>
            <person name="Liew Y.J."/>
            <person name="Baumgarten S."/>
            <person name="Zoccola D."/>
            <person name="Flot J.-F."/>
            <person name="Tambutte S."/>
            <person name="Allemand D."/>
            <person name="Aranda M."/>
        </authorList>
    </citation>
    <scope>NUCLEOTIDE SEQUENCE [LARGE SCALE GENOMIC DNA]</scope>
</reference>
<keyword evidence="4" id="KW-0964">Secreted</keyword>
<protein>
    <recommendedName>
        <fullName evidence="8">Protein Wnt</fullName>
    </recommendedName>
</protein>
<gene>
    <name evidence="10" type="primary">wnt8a</name>
    <name evidence="10" type="ORF">AWC38_SpisGene18606</name>
</gene>
<dbReference type="PANTHER" id="PTHR12027:SF81">
    <property type="entry name" value="WNT INHIBITOR OF DORSAL PROTEIN"/>
    <property type="match status" value="1"/>
</dbReference>
<dbReference type="AlphaFoldDB" id="A0A2B4RKR3"/>
<evidence type="ECO:0000256" key="6">
    <source>
        <dbReference type="ARBA" id="ARBA00022687"/>
    </source>
</evidence>
<dbReference type="Pfam" id="PF00110">
    <property type="entry name" value="wnt"/>
    <property type="match status" value="1"/>
</dbReference>
<dbReference type="PRINTS" id="PR01349">
    <property type="entry name" value="WNTPROTEIN"/>
</dbReference>
<dbReference type="GO" id="GO:0060070">
    <property type="term" value="P:canonical Wnt signaling pathway"/>
    <property type="evidence" value="ECO:0007669"/>
    <property type="project" value="TreeGrafter"/>
</dbReference>
<keyword evidence="7" id="KW-1015">Disulfide bond</keyword>
<evidence type="ECO:0000256" key="8">
    <source>
        <dbReference type="RuleBase" id="RU003500"/>
    </source>
</evidence>
<dbReference type="SMART" id="SM00097">
    <property type="entry name" value="WNT1"/>
    <property type="match status" value="1"/>
</dbReference>
<keyword evidence="9" id="KW-0732">Signal</keyword>
<feature type="signal peptide" evidence="9">
    <location>
        <begin position="1"/>
        <end position="22"/>
    </location>
</feature>
<evidence type="ECO:0000256" key="2">
    <source>
        <dbReference type="ARBA" id="ARBA00005683"/>
    </source>
</evidence>
<evidence type="ECO:0000256" key="5">
    <source>
        <dbReference type="ARBA" id="ARBA00022530"/>
    </source>
</evidence>
<evidence type="ECO:0000313" key="11">
    <source>
        <dbReference type="Proteomes" id="UP000225706"/>
    </source>
</evidence>
<evidence type="ECO:0000256" key="3">
    <source>
        <dbReference type="ARBA" id="ARBA00022473"/>
    </source>
</evidence>
<dbReference type="PANTHER" id="PTHR12027">
    <property type="entry name" value="WNT RELATED"/>
    <property type="match status" value="1"/>
</dbReference>
<proteinExistence type="inferred from homology"/>
<dbReference type="GO" id="GO:0030182">
    <property type="term" value="P:neuron differentiation"/>
    <property type="evidence" value="ECO:0007669"/>
    <property type="project" value="TreeGrafter"/>
</dbReference>
<comment type="caution">
    <text evidence="10">The sequence shown here is derived from an EMBL/GenBank/DDBJ whole genome shotgun (WGS) entry which is preliminary data.</text>
</comment>
<dbReference type="EMBL" id="LSMT01000498">
    <property type="protein sequence ID" value="PFX17080.1"/>
    <property type="molecule type" value="Genomic_DNA"/>
</dbReference>
<dbReference type="GO" id="GO:0005109">
    <property type="term" value="F:frizzled binding"/>
    <property type="evidence" value="ECO:0007669"/>
    <property type="project" value="TreeGrafter"/>
</dbReference>
<evidence type="ECO:0000256" key="1">
    <source>
        <dbReference type="ARBA" id="ARBA00004498"/>
    </source>
</evidence>
<dbReference type="OrthoDB" id="10377321at2759"/>
<evidence type="ECO:0000313" key="10">
    <source>
        <dbReference type="EMBL" id="PFX17080.1"/>
    </source>
</evidence>
<dbReference type="GO" id="GO:0005125">
    <property type="term" value="F:cytokine activity"/>
    <property type="evidence" value="ECO:0007669"/>
    <property type="project" value="TreeGrafter"/>
</dbReference>
<keyword evidence="6 8" id="KW-0879">Wnt signaling pathway</keyword>
<sequence>MSFSTLFFAIVLALASLHMVTSTRSSGAGPGSTTANSIEEQTNREKNIVKAGVSRGLEECQRLFKDQVWDCSFYNKSVNGELPDFVQRTLPYANKETALLHAITAAGIFQEIISQCDANKIIDCSCDKKGRRSPGCKDKLSFAERTTLRLLTVRRPWNDERRKIDTDNQQVGIKVFKKSYNRNCPRARKNCNTFQDVANELKNKYDSAINKTNKPLSAGVFQRNTMQVLTYRDPSPDYCVRNVTAGSPGLKERVCGNSGRKTRQCRSLCRRCGLKLKRVNCTNCSVKNTVTVCKQKNPKH</sequence>